<proteinExistence type="predicted"/>
<evidence type="ECO:0000256" key="1">
    <source>
        <dbReference type="ARBA" id="ARBA00022729"/>
    </source>
</evidence>
<dbReference type="Gene3D" id="3.40.50.10390">
    <property type="entry name" value="Gingipain r, domain 1"/>
    <property type="match status" value="1"/>
</dbReference>
<reference evidence="3" key="1">
    <citation type="submission" date="2018-05" db="EMBL/GenBank/DDBJ databases">
        <authorList>
            <person name="Lanie J.A."/>
            <person name="Ng W.-L."/>
            <person name="Kazmierczak K.M."/>
            <person name="Andrzejewski T.M."/>
            <person name="Davidsen T.M."/>
            <person name="Wayne K.J."/>
            <person name="Tettelin H."/>
            <person name="Glass J.I."/>
            <person name="Rusch D."/>
            <person name="Podicherti R."/>
            <person name="Tsui H.-C.T."/>
            <person name="Winkler M.E."/>
        </authorList>
    </citation>
    <scope>NUCLEOTIDE SEQUENCE</scope>
</reference>
<protein>
    <recommendedName>
        <fullName evidence="2">Gingipain domain-containing protein</fullName>
    </recommendedName>
</protein>
<keyword evidence="1" id="KW-0732">Signal</keyword>
<dbReference type="GO" id="GO:0008234">
    <property type="term" value="F:cysteine-type peptidase activity"/>
    <property type="evidence" value="ECO:0007669"/>
    <property type="project" value="InterPro"/>
</dbReference>
<sequence>MVNQGYVDVFADFKKTQGFDVSVIALSDSELDVNTVQDYITQYYNDDPMLEYVLLIGDVDGFSEIPSYYYGPENDVTDQKYTHLSGDDFIPDVFIGRISVDSAYELAVIMLKTIAYVREPLAYNQDWLDRALIVAGNYSNTPPIPITPKWTSYWLRDELIDYGYSSVDTVFYPPIQQGAPYITEIIDNGVGIVNYRGWGDANGWHYPEFHADDVTGLNNGWLTPVFTSYVCNSNDFANNVDPCFSEAILRGGTTTNPKGGVAFIGPSDLHTSTKYNNVINASMYDAMINHGVVELGPALMAGQSGLIKEFPNQNEPGEAQEFYFHVYNILGDPSLQVYLDTPDVFSFTSNNVSSSDGYVNIRVLSSSGAPVENAVIAIMNGNQLLSKGITTRDGVYANNIRVDNITELSVYANKGGFIQGHHSVDIQENNNQILQFKGLTLLSNGGHSVASFGSYTSLMLNIKNKSSSISTAFEASLNFNEGIYPSSLTVSVPDIAGQDSVLVAVDDIFIVGNGNYNHNALAQMTDQNGSELFNICLNIEPMSLEIKFANDDASPSTTINPMIQINNYSAANYSGSKIVLSSLSDGVQVVHNGQQDLIADIDPFSNEHYQTDYSVDIAAVSYGSTLTFLIELTQSDSVFFHQEIELQIDPQNENVPTSPSEYGYWAYDDLDSGFEQKPSFEWIELDPSYGGSQGVEYLLDDDDHVNINIPFQVQYHGELYSEMTISSNGW</sequence>
<dbReference type="InterPro" id="IPR001769">
    <property type="entry name" value="Gingipain"/>
</dbReference>
<organism evidence="3">
    <name type="scientific">marine metagenome</name>
    <dbReference type="NCBI Taxonomy" id="408172"/>
    <lineage>
        <taxon>unclassified sequences</taxon>
        <taxon>metagenomes</taxon>
        <taxon>ecological metagenomes</taxon>
    </lineage>
</organism>
<feature type="non-terminal residue" evidence="3">
    <location>
        <position position="730"/>
    </location>
</feature>
<dbReference type="Pfam" id="PF01364">
    <property type="entry name" value="Peptidase_C25"/>
    <property type="match status" value="1"/>
</dbReference>
<evidence type="ECO:0000313" key="3">
    <source>
        <dbReference type="EMBL" id="SVA03705.1"/>
    </source>
</evidence>
<accession>A0A381SI39</accession>
<feature type="domain" description="Gingipain" evidence="2">
    <location>
        <begin position="7"/>
        <end position="337"/>
    </location>
</feature>
<name>A0A381SI39_9ZZZZ</name>
<dbReference type="InterPro" id="IPR029030">
    <property type="entry name" value="Caspase-like_dom_sf"/>
</dbReference>
<dbReference type="InterPro" id="IPR029031">
    <property type="entry name" value="Gingipain_N_sf"/>
</dbReference>
<dbReference type="EMBL" id="UINC01003141">
    <property type="protein sequence ID" value="SVA03705.1"/>
    <property type="molecule type" value="Genomic_DNA"/>
</dbReference>
<dbReference type="AlphaFoldDB" id="A0A381SI39"/>
<dbReference type="GO" id="GO:0006508">
    <property type="term" value="P:proteolysis"/>
    <property type="evidence" value="ECO:0007669"/>
    <property type="project" value="InterPro"/>
</dbReference>
<evidence type="ECO:0000259" key="2">
    <source>
        <dbReference type="Pfam" id="PF01364"/>
    </source>
</evidence>
<dbReference type="Gene3D" id="3.40.50.1460">
    <property type="match status" value="1"/>
</dbReference>
<gene>
    <name evidence="3" type="ORF">METZ01_LOCUS56559</name>
</gene>
<dbReference type="SUPFAM" id="SSF52129">
    <property type="entry name" value="Caspase-like"/>
    <property type="match status" value="1"/>
</dbReference>